<proteinExistence type="predicted"/>
<protein>
    <submittedName>
        <fullName evidence="1">Uncharacterized protein</fullName>
    </submittedName>
</protein>
<evidence type="ECO:0000313" key="2">
    <source>
        <dbReference type="Proteomes" id="UP000225722"/>
    </source>
</evidence>
<name>A0A1L2BWR3_9CAUD</name>
<gene>
    <name evidence="1" type="ORF">2AV2_26</name>
</gene>
<sequence length="118" mass="13612">MLYINFLDSNETVKSIEINEKDYKTLRPFGMECLVSDAVGDDYVDYFDRSSKKPKGEVITHNWQSFKNEVRAENVTLKRKATAGYKGRNILWLIKDAEAMNSTRPGTPAMWDQVLTEQ</sequence>
<reference evidence="2" key="1">
    <citation type="submission" date="2015-12" db="EMBL/GenBank/DDBJ databases">
        <authorList>
            <person name="Sencilo A."/>
            <person name="Bamford D.H."/>
            <person name="Roine E."/>
        </authorList>
    </citation>
    <scope>NUCLEOTIDE SEQUENCE [LARGE SCALE GENOMIC DNA]</scope>
</reference>
<dbReference type="EMBL" id="KU230356">
    <property type="protein sequence ID" value="ALY07478.1"/>
    <property type="molecule type" value="Genomic_DNA"/>
</dbReference>
<keyword evidence="2" id="KW-1185">Reference proteome</keyword>
<accession>A0A1L2BWR3</accession>
<dbReference type="Proteomes" id="UP000225722">
    <property type="component" value="Segment"/>
</dbReference>
<organism evidence="1 2">
    <name type="scientific">Nodularia phage vB_NpeS-2AV2</name>
    <dbReference type="NCBI Taxonomy" id="1777122"/>
    <lineage>
        <taxon>Viruses</taxon>
        <taxon>Duplodnaviria</taxon>
        <taxon>Heunggongvirae</taxon>
        <taxon>Uroviricota</taxon>
        <taxon>Caudoviricetes</taxon>
        <taxon>Ravarandavirus</taxon>
        <taxon>Ravarandavirus rv2AV2</taxon>
    </lineage>
</organism>
<evidence type="ECO:0000313" key="1">
    <source>
        <dbReference type="EMBL" id="ALY07478.1"/>
    </source>
</evidence>